<dbReference type="RefSeq" id="WP_138526550.1">
    <property type="nucleotide sequence ID" value="NZ_SWDV01000050.1"/>
</dbReference>
<evidence type="ECO:0000259" key="3">
    <source>
        <dbReference type="PROSITE" id="PS51898"/>
    </source>
</evidence>
<protein>
    <recommendedName>
        <fullName evidence="3">Tyr recombinase domain-containing protein</fullName>
    </recommendedName>
</protein>
<dbReference type="Proteomes" id="UP000306635">
    <property type="component" value="Unassembled WGS sequence"/>
</dbReference>
<feature type="region of interest" description="Disordered" evidence="2">
    <location>
        <begin position="172"/>
        <end position="193"/>
    </location>
</feature>
<dbReference type="InterPro" id="IPR013762">
    <property type="entry name" value="Integrase-like_cat_sf"/>
</dbReference>
<gene>
    <name evidence="4" type="ORF">FAS41_27840</name>
</gene>
<dbReference type="GO" id="GO:0015074">
    <property type="term" value="P:DNA integration"/>
    <property type="evidence" value="ECO:0007669"/>
    <property type="project" value="InterPro"/>
</dbReference>
<dbReference type="InterPro" id="IPR046668">
    <property type="entry name" value="DUF6538"/>
</dbReference>
<accession>A0A5R9R9B7</accession>
<evidence type="ECO:0000313" key="4">
    <source>
        <dbReference type="EMBL" id="TLX70480.1"/>
    </source>
</evidence>
<dbReference type="Pfam" id="PF20172">
    <property type="entry name" value="DUF6538"/>
    <property type="match status" value="1"/>
</dbReference>
<evidence type="ECO:0000256" key="1">
    <source>
        <dbReference type="ARBA" id="ARBA00023172"/>
    </source>
</evidence>
<keyword evidence="5" id="KW-1185">Reference proteome</keyword>
<dbReference type="OrthoDB" id="6792708at2"/>
<feature type="domain" description="Tyr recombinase" evidence="3">
    <location>
        <begin position="300"/>
        <end position="477"/>
    </location>
</feature>
<proteinExistence type="predicted"/>
<evidence type="ECO:0000256" key="2">
    <source>
        <dbReference type="SAM" id="MobiDB-lite"/>
    </source>
</evidence>
<name>A0A5R9R9B7_9PSED</name>
<dbReference type="InterPro" id="IPR002104">
    <property type="entry name" value="Integrase_catalytic"/>
</dbReference>
<dbReference type="GO" id="GO:0006310">
    <property type="term" value="P:DNA recombination"/>
    <property type="evidence" value="ECO:0007669"/>
    <property type="project" value="UniProtKB-KW"/>
</dbReference>
<sequence length="488" mass="53124">MADHLMKRDGRFVYRRRYPVEVAAIVGRREFRQALDTADRRTALEKARVVSVEFDRICREALAQTARQALGMAPGVEVGQPPRVTAEAILERLRAVVDGATRSAIEALVPSQRHAPTWTAELEWRKAAMLAIAEGKHPGAADYNPAEAMAAHAALEALERGELPTLVQAAPTSAVPPEPVPEPTDSTVPARPGQTTAAEFNKVLGLYVEHASRRRGQQVRTLCKDALRWPATPAEQVQNILAYGKRKLAAGGKASSLSTSTGALLAVLRCMPGWEGIKLPRLDATAKTIRSGAGARKGDRQPIPLAVLRACIKDMQETAPAVDAAALVLLARYGMRPSELLREGPDALVERSDIMGNKSLVFQAGLTDRKTKASRRDLPVCADDAELFRLVLGERGEPTDLVRRTEQRVRRLHDLLGRRLPAGLTLYSVRHTAADLMREAKATDQEIGVILGHTSTQSMTSIYGGLAPLTAQRELLDKVRDLLEKPPA</sequence>
<dbReference type="InterPro" id="IPR011010">
    <property type="entry name" value="DNA_brk_join_enz"/>
</dbReference>
<organism evidence="4 5">
    <name type="scientific">Pseudomonas nicosulfuronedens</name>
    <dbReference type="NCBI Taxonomy" id="2571105"/>
    <lineage>
        <taxon>Bacteria</taxon>
        <taxon>Pseudomonadati</taxon>
        <taxon>Pseudomonadota</taxon>
        <taxon>Gammaproteobacteria</taxon>
        <taxon>Pseudomonadales</taxon>
        <taxon>Pseudomonadaceae</taxon>
        <taxon>Pseudomonas</taxon>
    </lineage>
</organism>
<keyword evidence="1" id="KW-0233">DNA recombination</keyword>
<dbReference type="SUPFAM" id="SSF56349">
    <property type="entry name" value="DNA breaking-rejoining enzymes"/>
    <property type="match status" value="1"/>
</dbReference>
<dbReference type="Gene3D" id="1.10.443.10">
    <property type="entry name" value="Intergrase catalytic core"/>
    <property type="match status" value="1"/>
</dbReference>
<dbReference type="EMBL" id="SWDV01000050">
    <property type="protein sequence ID" value="TLX70480.1"/>
    <property type="molecule type" value="Genomic_DNA"/>
</dbReference>
<reference evidence="4 5" key="1">
    <citation type="submission" date="2019-04" db="EMBL/GenBank/DDBJ databases">
        <authorList>
            <person name="Li M."/>
        </authorList>
    </citation>
    <scope>NUCLEOTIDE SEQUENCE [LARGE SCALE GENOMIC DNA]</scope>
    <source>
        <strain evidence="4 5">LAM1902</strain>
    </source>
</reference>
<evidence type="ECO:0000313" key="5">
    <source>
        <dbReference type="Proteomes" id="UP000306635"/>
    </source>
</evidence>
<comment type="caution">
    <text evidence="4">The sequence shown here is derived from an EMBL/GenBank/DDBJ whole genome shotgun (WGS) entry which is preliminary data.</text>
</comment>
<dbReference type="AlphaFoldDB" id="A0A5R9R9B7"/>
<dbReference type="PROSITE" id="PS51898">
    <property type="entry name" value="TYR_RECOMBINASE"/>
    <property type="match status" value="1"/>
</dbReference>
<dbReference type="GO" id="GO:0003677">
    <property type="term" value="F:DNA binding"/>
    <property type="evidence" value="ECO:0007669"/>
    <property type="project" value="InterPro"/>
</dbReference>